<evidence type="ECO:0000256" key="2">
    <source>
        <dbReference type="SAM" id="Phobius"/>
    </source>
</evidence>
<dbReference type="AlphaFoldDB" id="A0A2V4PS11"/>
<keyword evidence="2" id="KW-0812">Transmembrane</keyword>
<dbReference type="EMBL" id="PYBW01000011">
    <property type="protein sequence ID" value="PYC87779.1"/>
    <property type="molecule type" value="Genomic_DNA"/>
</dbReference>
<sequence>MPLSEHEQRLLDQMERALYAEDPKFASALEGTGLRTYTRRRVYLAAAGFVVGVGLLMGGMITQLIWLSVVGFLVMLACAVVAVAGWRRHPVAGAANGQHSAPPARRKASVMDRMEQRWQRRRDEHDGL</sequence>
<feature type="transmembrane region" description="Helical" evidence="2">
    <location>
        <begin position="42"/>
        <end position="59"/>
    </location>
</feature>
<feature type="transmembrane region" description="Helical" evidence="2">
    <location>
        <begin position="65"/>
        <end position="86"/>
    </location>
</feature>
<dbReference type="InterPro" id="IPR021401">
    <property type="entry name" value="DUF3040"/>
</dbReference>
<feature type="region of interest" description="Disordered" evidence="1">
    <location>
        <begin position="93"/>
        <end position="128"/>
    </location>
</feature>
<comment type="caution">
    <text evidence="3">The sequence shown here is derived from an EMBL/GenBank/DDBJ whole genome shotgun (WGS) entry which is preliminary data.</text>
</comment>
<evidence type="ECO:0000313" key="3">
    <source>
        <dbReference type="EMBL" id="PYC87779.1"/>
    </source>
</evidence>
<proteinExistence type="predicted"/>
<dbReference type="Proteomes" id="UP000248039">
    <property type="component" value="Unassembled WGS sequence"/>
</dbReference>
<organism evidence="3 4">
    <name type="scientific">Streptomyces tateyamensis</name>
    <dbReference type="NCBI Taxonomy" id="565073"/>
    <lineage>
        <taxon>Bacteria</taxon>
        <taxon>Bacillati</taxon>
        <taxon>Actinomycetota</taxon>
        <taxon>Actinomycetes</taxon>
        <taxon>Kitasatosporales</taxon>
        <taxon>Streptomycetaceae</taxon>
        <taxon>Streptomyces</taxon>
    </lineage>
</organism>
<name>A0A2V4PS11_9ACTN</name>
<gene>
    <name evidence="3" type="ORF">C7C46_03260</name>
</gene>
<keyword evidence="2" id="KW-0472">Membrane</keyword>
<evidence type="ECO:0000313" key="4">
    <source>
        <dbReference type="Proteomes" id="UP000248039"/>
    </source>
</evidence>
<reference evidence="3 4" key="1">
    <citation type="submission" date="2018-03" db="EMBL/GenBank/DDBJ databases">
        <title>Bioinformatic expansion and discovery of thiopeptide antibiotics.</title>
        <authorList>
            <person name="Schwalen C.J."/>
            <person name="Hudson G.A."/>
            <person name="Mitchell D.A."/>
        </authorList>
    </citation>
    <scope>NUCLEOTIDE SEQUENCE [LARGE SCALE GENOMIC DNA]</scope>
    <source>
        <strain evidence="3 4">ATCC 21389</strain>
    </source>
</reference>
<protein>
    <recommendedName>
        <fullName evidence="5">DUF3040 domain-containing protein</fullName>
    </recommendedName>
</protein>
<dbReference type="OrthoDB" id="5244024at2"/>
<feature type="compositionally biased region" description="Basic and acidic residues" evidence="1">
    <location>
        <begin position="109"/>
        <end position="128"/>
    </location>
</feature>
<keyword evidence="4" id="KW-1185">Reference proteome</keyword>
<evidence type="ECO:0008006" key="5">
    <source>
        <dbReference type="Google" id="ProtNLM"/>
    </source>
</evidence>
<dbReference type="Pfam" id="PF11239">
    <property type="entry name" value="DUF3040"/>
    <property type="match status" value="1"/>
</dbReference>
<dbReference type="RefSeq" id="WP_110665436.1">
    <property type="nucleotide sequence ID" value="NZ_PYBW01000011.1"/>
</dbReference>
<keyword evidence="2" id="KW-1133">Transmembrane helix</keyword>
<evidence type="ECO:0000256" key="1">
    <source>
        <dbReference type="SAM" id="MobiDB-lite"/>
    </source>
</evidence>
<accession>A0A2V4PS11</accession>